<evidence type="ECO:0000256" key="1">
    <source>
        <dbReference type="ARBA" id="ARBA00022527"/>
    </source>
</evidence>
<comment type="caution">
    <text evidence="9">The sequence shown here is derived from an EMBL/GenBank/DDBJ whole genome shotgun (WGS) entry which is preliminary data.</text>
</comment>
<evidence type="ECO:0000256" key="3">
    <source>
        <dbReference type="ARBA" id="ARBA00022741"/>
    </source>
</evidence>
<accession>A0AAW1S3I3</accession>
<keyword evidence="5 6" id="KW-0067">ATP-binding</keyword>
<evidence type="ECO:0000259" key="8">
    <source>
        <dbReference type="PROSITE" id="PS50011"/>
    </source>
</evidence>
<feature type="compositionally biased region" description="Basic and acidic residues" evidence="7">
    <location>
        <begin position="588"/>
        <end position="597"/>
    </location>
</feature>
<evidence type="ECO:0000256" key="2">
    <source>
        <dbReference type="ARBA" id="ARBA00022679"/>
    </source>
</evidence>
<feature type="compositionally biased region" description="Gly residues" evidence="7">
    <location>
        <begin position="712"/>
        <end position="728"/>
    </location>
</feature>
<dbReference type="PROSITE" id="PS50011">
    <property type="entry name" value="PROTEIN_KINASE_DOM"/>
    <property type="match status" value="1"/>
</dbReference>
<feature type="region of interest" description="Disordered" evidence="7">
    <location>
        <begin position="365"/>
        <end position="391"/>
    </location>
</feature>
<feature type="binding site" evidence="6">
    <location>
        <position position="66"/>
    </location>
    <ligand>
        <name>ATP</name>
        <dbReference type="ChEBI" id="CHEBI:30616"/>
    </ligand>
</feature>
<feature type="compositionally biased region" description="Low complexity" evidence="7">
    <location>
        <begin position="659"/>
        <end position="682"/>
    </location>
</feature>
<organism evidence="9 10">
    <name type="scientific">Elliptochloris bilobata</name>
    <dbReference type="NCBI Taxonomy" id="381761"/>
    <lineage>
        <taxon>Eukaryota</taxon>
        <taxon>Viridiplantae</taxon>
        <taxon>Chlorophyta</taxon>
        <taxon>core chlorophytes</taxon>
        <taxon>Trebouxiophyceae</taxon>
        <taxon>Trebouxiophyceae incertae sedis</taxon>
        <taxon>Elliptochloris clade</taxon>
        <taxon>Elliptochloris</taxon>
    </lineage>
</organism>
<dbReference type="PROSITE" id="PS00108">
    <property type="entry name" value="PROTEIN_KINASE_ST"/>
    <property type="match status" value="1"/>
</dbReference>
<dbReference type="Gene3D" id="3.30.200.20">
    <property type="entry name" value="Phosphorylase Kinase, domain 1"/>
    <property type="match status" value="1"/>
</dbReference>
<reference evidence="9 10" key="1">
    <citation type="journal article" date="2024" name="Nat. Commun.">
        <title>Phylogenomics reveals the evolutionary origins of lichenization in chlorophyte algae.</title>
        <authorList>
            <person name="Puginier C."/>
            <person name="Libourel C."/>
            <person name="Otte J."/>
            <person name="Skaloud P."/>
            <person name="Haon M."/>
            <person name="Grisel S."/>
            <person name="Petersen M."/>
            <person name="Berrin J.G."/>
            <person name="Delaux P.M."/>
            <person name="Dal Grande F."/>
            <person name="Keller J."/>
        </authorList>
    </citation>
    <scope>NUCLEOTIDE SEQUENCE [LARGE SCALE GENOMIC DNA]</scope>
    <source>
        <strain evidence="9 10">SAG 245.80</strain>
    </source>
</reference>
<dbReference type="GO" id="GO:0005524">
    <property type="term" value="F:ATP binding"/>
    <property type="evidence" value="ECO:0007669"/>
    <property type="project" value="UniProtKB-UniRule"/>
</dbReference>
<dbReference type="Proteomes" id="UP001445335">
    <property type="component" value="Unassembled WGS sequence"/>
</dbReference>
<feature type="region of interest" description="Disordered" evidence="7">
    <location>
        <begin position="571"/>
        <end position="610"/>
    </location>
</feature>
<protein>
    <recommendedName>
        <fullName evidence="8">Protein kinase domain-containing protein</fullName>
    </recommendedName>
</protein>
<feature type="region of interest" description="Disordered" evidence="7">
    <location>
        <begin position="652"/>
        <end position="747"/>
    </location>
</feature>
<evidence type="ECO:0000313" key="10">
    <source>
        <dbReference type="Proteomes" id="UP001445335"/>
    </source>
</evidence>
<dbReference type="PANTHER" id="PTHR24349">
    <property type="entry name" value="SERINE/THREONINE-PROTEIN KINASE"/>
    <property type="match status" value="1"/>
</dbReference>
<dbReference type="AlphaFoldDB" id="A0AAW1S3I3"/>
<keyword evidence="1" id="KW-0723">Serine/threonine-protein kinase</keyword>
<evidence type="ECO:0000256" key="6">
    <source>
        <dbReference type="PROSITE-ProRule" id="PRU10141"/>
    </source>
</evidence>
<dbReference type="GO" id="GO:0004674">
    <property type="term" value="F:protein serine/threonine kinase activity"/>
    <property type="evidence" value="ECO:0007669"/>
    <property type="project" value="UniProtKB-KW"/>
</dbReference>
<dbReference type="Pfam" id="PF00069">
    <property type="entry name" value="Pkinase"/>
    <property type="match status" value="1"/>
</dbReference>
<keyword evidence="2" id="KW-0808">Transferase</keyword>
<evidence type="ECO:0000256" key="4">
    <source>
        <dbReference type="ARBA" id="ARBA00022777"/>
    </source>
</evidence>
<feature type="region of interest" description="Disordered" evidence="7">
    <location>
        <begin position="921"/>
        <end position="953"/>
    </location>
</feature>
<feature type="compositionally biased region" description="Low complexity" evidence="7">
    <location>
        <begin position="729"/>
        <end position="746"/>
    </location>
</feature>
<dbReference type="SMART" id="SM00220">
    <property type="entry name" value="S_TKc"/>
    <property type="match status" value="1"/>
</dbReference>
<feature type="region of interest" description="Disordered" evidence="7">
    <location>
        <begin position="615"/>
        <end position="634"/>
    </location>
</feature>
<evidence type="ECO:0000256" key="5">
    <source>
        <dbReference type="ARBA" id="ARBA00022840"/>
    </source>
</evidence>
<dbReference type="InterPro" id="IPR000719">
    <property type="entry name" value="Prot_kinase_dom"/>
</dbReference>
<dbReference type="InterPro" id="IPR011009">
    <property type="entry name" value="Kinase-like_dom_sf"/>
</dbReference>
<feature type="compositionally biased region" description="Gly residues" evidence="7">
    <location>
        <begin position="925"/>
        <end position="936"/>
    </location>
</feature>
<dbReference type="InterPro" id="IPR008271">
    <property type="entry name" value="Ser/Thr_kinase_AS"/>
</dbReference>
<dbReference type="SUPFAM" id="SSF56112">
    <property type="entry name" value="Protein kinase-like (PK-like)"/>
    <property type="match status" value="1"/>
</dbReference>
<evidence type="ECO:0000313" key="9">
    <source>
        <dbReference type="EMBL" id="KAK9840571.1"/>
    </source>
</evidence>
<dbReference type="PROSITE" id="PS00107">
    <property type="entry name" value="PROTEIN_KINASE_ATP"/>
    <property type="match status" value="1"/>
</dbReference>
<dbReference type="Gene3D" id="1.10.510.10">
    <property type="entry name" value="Transferase(Phosphotransferase) domain 1"/>
    <property type="match status" value="1"/>
</dbReference>
<evidence type="ECO:0000256" key="7">
    <source>
        <dbReference type="SAM" id="MobiDB-lite"/>
    </source>
</evidence>
<keyword evidence="4" id="KW-0418">Kinase</keyword>
<keyword evidence="3 6" id="KW-0547">Nucleotide-binding</keyword>
<gene>
    <name evidence="9" type="ORF">WJX81_001726</name>
</gene>
<keyword evidence="10" id="KW-1185">Reference proteome</keyword>
<dbReference type="InterPro" id="IPR017441">
    <property type="entry name" value="Protein_kinase_ATP_BS"/>
</dbReference>
<feature type="compositionally biased region" description="Low complexity" evidence="7">
    <location>
        <begin position="575"/>
        <end position="584"/>
    </location>
</feature>
<sequence>MPASSSHSSRLDIWDVEKARERKPINLGFVQGFDRKYELGRELGKGGFGVVRVVKSRDSGKEYACKSISKHLDVGNLSPAKQAAHLDNIKREVAVLARLRGTLNVVHCKRAYEDDTHVHIVMELCRGGELVRRIGRRHYSERTVASFMRAVCRTLQQCHLRNILHRDIKPGNFMLLSDDDRSPLKAIDFGLAAFFDPAQLPRTDLGLEGTPWYMAPEALSSEVFPASDVWAAGVMAYQLLSGYLPFDDVRNRDRPALSQVWKAVLTEEPQFRGSAWAQVSVDAKNFVRALLDKDPKKRLTAKQALQHPWLAHGTSLERARGRPLDTTVVQRLQRYAQSGVVRRTLFELIAAELLASMLENATPEASAHGGARAPGSPLGPIGPVPPLASPRVPFPTNALPAEALHREREEAAVARRAGPGGGAIEGPRLLGRVSAGSAHGGLEYYRVRGESVHGGADALSAGALAGSVHGARSYWRIMRAAAAAAKFRTRSTRDAGSYVRCVGRTPEEREEQRKAARLSLDTSAHAGSEYRRFVRECSTADLTTLHEDAAAATDGGIANEVVRSADEAEPMQVDGAAGSGTASESEAEPDRGGDLRHKAPGGSGRRAASVTNSLSAAVPGTPGMAAGDAGSEVGRRGQHAYKAFVQSTGQGHLGQARDAASGSADGASAGASGSVSNGAAAAAPPPSPGQERACRRVSFQPAQAPAATALGGAPGGGGGGGGGGGRTGSGSSAGTARGSPGGSAHAGHAECIRFTQLRQVLRQLSFTREAEAVTEEELARGLAALGYRVEDEEMRQLAKQVGPGGPGGVRKSAFVASQLDWPALQSDFRGQWLAAARRVFEGLEGGAPGSVAAGELVARLAAKLPAAEVDWAMEDALLEAGLKDEEEIDFMGFLRMLSAGSGDSLDQYDPRTACSHALAAMDTSGHGGSRHGGSGHGTPPSARLPTVAEEARK</sequence>
<feature type="domain" description="Protein kinase" evidence="8">
    <location>
        <begin position="37"/>
        <end position="310"/>
    </location>
</feature>
<name>A0AAW1S3I3_9CHLO</name>
<dbReference type="CDD" id="cd05117">
    <property type="entry name" value="STKc_CAMK"/>
    <property type="match status" value="1"/>
</dbReference>
<proteinExistence type="predicted"/>
<dbReference type="EMBL" id="JALJOU010000013">
    <property type="protein sequence ID" value="KAK9840571.1"/>
    <property type="molecule type" value="Genomic_DNA"/>
</dbReference>
<dbReference type="InterPro" id="IPR050205">
    <property type="entry name" value="CDPK_Ser/Thr_kinases"/>
</dbReference>